<evidence type="ECO:0000313" key="2">
    <source>
        <dbReference type="Proteomes" id="UP000030649"/>
    </source>
</evidence>
<reference evidence="1 2" key="1">
    <citation type="journal article" date="2013" name="PLoS ONE">
        <title>Assembly-driven community genomics of a hypersaline microbial ecosystem.</title>
        <authorList>
            <person name="Podell S."/>
            <person name="Ugalde J.A."/>
            <person name="Narasingarao P."/>
            <person name="Banfield J.F."/>
            <person name="Heidelberg K.B."/>
            <person name="Allen E.E."/>
        </authorList>
    </citation>
    <scope>NUCLEOTIDE SEQUENCE [LARGE SCALE GENOMIC DNA]</scope>
    <source>
        <strain evidence="2">J07HQW1</strain>
    </source>
</reference>
<name>U1N4N0_9EURY</name>
<dbReference type="EMBL" id="KE356560">
    <property type="protein sequence ID" value="ERG91545.1"/>
    <property type="molecule type" value="Genomic_DNA"/>
</dbReference>
<sequence length="59" mass="6533">MPDDALPSKTPVGELDGDDCVGVDLGIQKYIYTSDGDSVDCLDLSEEYDRLRHEQRSLS</sequence>
<dbReference type="Proteomes" id="UP000030649">
    <property type="component" value="Unassembled WGS sequence"/>
</dbReference>
<dbReference type="HOGENOM" id="CLU_2949244_0_0_2"/>
<evidence type="ECO:0000313" key="1">
    <source>
        <dbReference type="EMBL" id="ERG91545.1"/>
    </source>
</evidence>
<accession>U1N4N0</accession>
<dbReference type="AlphaFoldDB" id="U1N4N0"/>
<protein>
    <recommendedName>
        <fullName evidence="3">Transposase</fullName>
    </recommendedName>
</protein>
<evidence type="ECO:0008006" key="3">
    <source>
        <dbReference type="Google" id="ProtNLM"/>
    </source>
</evidence>
<organism evidence="1 2">
    <name type="scientific">Haloquadratum walsbyi J07HQW1</name>
    <dbReference type="NCBI Taxonomy" id="1238424"/>
    <lineage>
        <taxon>Archaea</taxon>
        <taxon>Methanobacteriati</taxon>
        <taxon>Methanobacteriota</taxon>
        <taxon>Stenosarchaea group</taxon>
        <taxon>Halobacteria</taxon>
        <taxon>Halobacteriales</taxon>
        <taxon>Haloferacaceae</taxon>
        <taxon>Haloquadratum</taxon>
    </lineage>
</organism>
<proteinExistence type="predicted"/>
<dbReference type="STRING" id="1238424.J07HQW1_01579"/>
<gene>
    <name evidence="1" type="ORF">J07HQW1_01579</name>
</gene>